<proteinExistence type="predicted"/>
<dbReference type="AlphaFoldDB" id="A0A5N6SG84"/>
<dbReference type="GeneID" id="43640120"/>
<accession>A0A5N6SG84</accession>
<organism evidence="2 3">
    <name type="scientific">Aspergillus pseudotamarii</name>
    <dbReference type="NCBI Taxonomy" id="132259"/>
    <lineage>
        <taxon>Eukaryota</taxon>
        <taxon>Fungi</taxon>
        <taxon>Dikarya</taxon>
        <taxon>Ascomycota</taxon>
        <taxon>Pezizomycotina</taxon>
        <taxon>Eurotiomycetes</taxon>
        <taxon>Eurotiomycetidae</taxon>
        <taxon>Eurotiales</taxon>
        <taxon>Aspergillaceae</taxon>
        <taxon>Aspergillus</taxon>
        <taxon>Aspergillus subgen. Circumdati</taxon>
    </lineage>
</organism>
<dbReference type="OrthoDB" id="4496885at2759"/>
<sequence length="87" mass="9965">MASQSQKPDQSTKPSSRRRASSLPEDLQKLLDKEEIYWDSYGDFENSWTTTRTNNDPPMVVADMRREQQAQKGRAGNLKMEGDESGR</sequence>
<dbReference type="RefSeq" id="XP_031908803.1">
    <property type="nucleotide sequence ID" value="XM_032055910.1"/>
</dbReference>
<gene>
    <name evidence="2" type="ORF">BDV38DRAFT_260372</name>
</gene>
<dbReference type="EMBL" id="ML743627">
    <property type="protein sequence ID" value="KAE8132740.1"/>
    <property type="molecule type" value="Genomic_DNA"/>
</dbReference>
<keyword evidence="3" id="KW-1185">Reference proteome</keyword>
<reference evidence="2 3" key="1">
    <citation type="submission" date="2019-04" db="EMBL/GenBank/DDBJ databases">
        <title>Friends and foes A comparative genomics study of 23 Aspergillus species from section Flavi.</title>
        <authorList>
            <consortium name="DOE Joint Genome Institute"/>
            <person name="Kjaerbolling I."/>
            <person name="Vesth T."/>
            <person name="Frisvad J.C."/>
            <person name="Nybo J.L."/>
            <person name="Theobald S."/>
            <person name="Kildgaard S."/>
            <person name="Isbrandt T."/>
            <person name="Kuo A."/>
            <person name="Sato A."/>
            <person name="Lyhne E.K."/>
            <person name="Kogle M.E."/>
            <person name="Wiebenga A."/>
            <person name="Kun R.S."/>
            <person name="Lubbers R.J."/>
            <person name="Makela M.R."/>
            <person name="Barry K."/>
            <person name="Chovatia M."/>
            <person name="Clum A."/>
            <person name="Daum C."/>
            <person name="Haridas S."/>
            <person name="He G."/>
            <person name="LaButti K."/>
            <person name="Lipzen A."/>
            <person name="Mondo S."/>
            <person name="Riley R."/>
            <person name="Salamov A."/>
            <person name="Simmons B.A."/>
            <person name="Magnuson J.K."/>
            <person name="Henrissat B."/>
            <person name="Mortensen U.H."/>
            <person name="Larsen T.O."/>
            <person name="Devries R.P."/>
            <person name="Grigoriev I.V."/>
            <person name="Machida M."/>
            <person name="Baker S.E."/>
            <person name="Andersen M.R."/>
        </authorList>
    </citation>
    <scope>NUCLEOTIDE SEQUENCE [LARGE SCALE GENOMIC DNA]</scope>
    <source>
        <strain evidence="2 3">CBS 117625</strain>
    </source>
</reference>
<evidence type="ECO:0000256" key="1">
    <source>
        <dbReference type="SAM" id="MobiDB-lite"/>
    </source>
</evidence>
<dbReference type="Proteomes" id="UP000325672">
    <property type="component" value="Unassembled WGS sequence"/>
</dbReference>
<evidence type="ECO:0000313" key="3">
    <source>
        <dbReference type="Proteomes" id="UP000325672"/>
    </source>
</evidence>
<name>A0A5N6SG84_ASPPS</name>
<feature type="region of interest" description="Disordered" evidence="1">
    <location>
        <begin position="66"/>
        <end position="87"/>
    </location>
</feature>
<feature type="compositionally biased region" description="Polar residues" evidence="1">
    <location>
        <begin position="1"/>
        <end position="14"/>
    </location>
</feature>
<evidence type="ECO:0000313" key="2">
    <source>
        <dbReference type="EMBL" id="KAE8132740.1"/>
    </source>
</evidence>
<protein>
    <submittedName>
        <fullName evidence="2">Uncharacterized protein</fullName>
    </submittedName>
</protein>
<feature type="region of interest" description="Disordered" evidence="1">
    <location>
        <begin position="1"/>
        <end position="26"/>
    </location>
</feature>